<proteinExistence type="inferred from homology"/>
<evidence type="ECO:0000256" key="7">
    <source>
        <dbReference type="SAM" id="Phobius"/>
    </source>
</evidence>
<dbReference type="Proteomes" id="UP000681967">
    <property type="component" value="Unassembled WGS sequence"/>
</dbReference>
<keyword evidence="6" id="KW-0479">Metal-binding</keyword>
<organism evidence="10 18">
    <name type="scientific">Rotaria magnacalcarata</name>
    <dbReference type="NCBI Taxonomy" id="392030"/>
    <lineage>
        <taxon>Eukaryota</taxon>
        <taxon>Metazoa</taxon>
        <taxon>Spiralia</taxon>
        <taxon>Gnathifera</taxon>
        <taxon>Rotifera</taxon>
        <taxon>Eurotatoria</taxon>
        <taxon>Bdelloidea</taxon>
        <taxon>Philodinida</taxon>
        <taxon>Philodinidae</taxon>
        <taxon>Rotaria</taxon>
    </lineage>
</organism>
<dbReference type="EMBL" id="CAJNRG010013768">
    <property type="protein sequence ID" value="CAF2151380.1"/>
    <property type="molecule type" value="Genomic_DNA"/>
</dbReference>
<feature type="binding site" evidence="6">
    <location>
        <position position="231"/>
    </location>
    <ligand>
        <name>Zn(2+)</name>
        <dbReference type="ChEBI" id="CHEBI:29105"/>
    </ligand>
</feature>
<dbReference type="Proteomes" id="UP000663824">
    <property type="component" value="Unassembled WGS sequence"/>
</dbReference>
<dbReference type="EMBL" id="CAJNRE010013936">
    <property type="protein sequence ID" value="CAF2122932.1"/>
    <property type="molecule type" value="Genomic_DNA"/>
</dbReference>
<evidence type="ECO:0000313" key="17">
    <source>
        <dbReference type="EMBL" id="CAF4044642.1"/>
    </source>
</evidence>
<evidence type="ECO:0000256" key="1">
    <source>
        <dbReference type="ARBA" id="ARBA00004141"/>
    </source>
</evidence>
<dbReference type="EMBL" id="CAJOBF010000130">
    <property type="protein sequence ID" value="CAF3754377.1"/>
    <property type="molecule type" value="Genomic_DNA"/>
</dbReference>
<dbReference type="Proteomes" id="UP000663887">
    <property type="component" value="Unassembled WGS sequence"/>
</dbReference>
<evidence type="ECO:0000256" key="2">
    <source>
        <dbReference type="ARBA" id="ARBA00007018"/>
    </source>
</evidence>
<evidence type="ECO:0000313" key="12">
    <source>
        <dbReference type="EMBL" id="CAF2151380.1"/>
    </source>
</evidence>
<dbReference type="EMBL" id="CAJNOW010012448">
    <property type="protein sequence ID" value="CAF1610099.1"/>
    <property type="molecule type" value="Genomic_DNA"/>
</dbReference>
<evidence type="ECO:0000313" key="11">
    <source>
        <dbReference type="EMBL" id="CAF2122932.1"/>
    </source>
</evidence>
<dbReference type="Proteomes" id="UP000663866">
    <property type="component" value="Unassembled WGS sequence"/>
</dbReference>
<keyword evidence="6" id="KW-0862">Zinc</keyword>
<dbReference type="Proteomes" id="UP000663856">
    <property type="component" value="Unassembled WGS sequence"/>
</dbReference>
<keyword evidence="5 7" id="KW-0472">Membrane</keyword>
<dbReference type="OrthoDB" id="186812at2759"/>
<dbReference type="EMBL" id="CAJOBI010000892">
    <property type="protein sequence ID" value="CAF3851250.1"/>
    <property type="molecule type" value="Genomic_DNA"/>
</dbReference>
<accession>A0A816STL5</accession>
<comment type="caution">
    <text evidence="10">The sequence shown here is derived from an EMBL/GenBank/DDBJ whole genome shotgun (WGS) entry which is preliminary data.</text>
</comment>
<dbReference type="EMBL" id="CAJNOV010001703">
    <property type="protein sequence ID" value="CAF1075696.1"/>
    <property type="molecule type" value="Genomic_DNA"/>
</dbReference>
<evidence type="ECO:0000256" key="3">
    <source>
        <dbReference type="ARBA" id="ARBA00022692"/>
    </source>
</evidence>
<gene>
    <name evidence="17" type="ORF">BYL167_LOCUS16088</name>
    <name evidence="8" type="ORF">CJN711_LOCUS5948</name>
    <name evidence="16" type="ORF">GIL414_LOCUS12365</name>
    <name evidence="9" type="ORF">KQP761_LOCUS23275</name>
    <name evidence="11" type="ORF">MBJ925_LOCUS26241</name>
    <name evidence="13" type="ORF">OVN521_LOCUS842</name>
    <name evidence="15" type="ORF">SMN809_LOCUS4028</name>
    <name evidence="14" type="ORF">UXM345_LOCUS2191</name>
    <name evidence="10" type="ORF">WKI299_LOCUS18383</name>
    <name evidence="12" type="ORF">XDN619_LOCUS28724</name>
</gene>
<evidence type="ECO:0000313" key="10">
    <source>
        <dbReference type="EMBL" id="CAF2092161.1"/>
    </source>
</evidence>
<name>A0A816STL5_9BILA</name>
<dbReference type="EMBL" id="CAJNRF010007521">
    <property type="protein sequence ID" value="CAF2092161.1"/>
    <property type="molecule type" value="Genomic_DNA"/>
</dbReference>
<feature type="transmembrane region" description="Helical" evidence="7">
    <location>
        <begin position="127"/>
        <end position="143"/>
    </location>
</feature>
<dbReference type="PANTHER" id="PTHR20855:SF3">
    <property type="entry name" value="LD03007P"/>
    <property type="match status" value="1"/>
</dbReference>
<reference evidence="10" key="1">
    <citation type="submission" date="2021-02" db="EMBL/GenBank/DDBJ databases">
        <authorList>
            <person name="Nowell W R."/>
        </authorList>
    </citation>
    <scope>NUCLEOTIDE SEQUENCE</scope>
</reference>
<evidence type="ECO:0000313" key="16">
    <source>
        <dbReference type="EMBL" id="CAF4012036.1"/>
    </source>
</evidence>
<evidence type="ECO:0000313" key="9">
    <source>
        <dbReference type="EMBL" id="CAF1610099.1"/>
    </source>
</evidence>
<dbReference type="Proteomes" id="UP000663834">
    <property type="component" value="Unassembled WGS sequence"/>
</dbReference>
<dbReference type="AlphaFoldDB" id="A0A816STL5"/>
<evidence type="ECO:0000313" key="15">
    <source>
        <dbReference type="EMBL" id="CAF3851250.1"/>
    </source>
</evidence>
<comment type="subcellular location">
    <subcellularLocation>
        <location evidence="1">Membrane</location>
        <topology evidence="1">Multi-pass membrane protein</topology>
    </subcellularLocation>
</comment>
<dbReference type="Proteomes" id="UP000663855">
    <property type="component" value="Unassembled WGS sequence"/>
</dbReference>
<feature type="binding site" evidence="6">
    <location>
        <position position="104"/>
    </location>
    <ligand>
        <name>Zn(2+)</name>
        <dbReference type="ChEBI" id="CHEBI:29105"/>
    </ligand>
</feature>
<feature type="binding site" evidence="6">
    <location>
        <position position="235"/>
    </location>
    <ligand>
        <name>Zn(2+)</name>
        <dbReference type="ChEBI" id="CHEBI:29105"/>
    </ligand>
</feature>
<dbReference type="Proteomes" id="UP000681720">
    <property type="component" value="Unassembled WGS sequence"/>
</dbReference>
<feature type="transmembrane region" description="Helical" evidence="7">
    <location>
        <begin position="178"/>
        <end position="198"/>
    </location>
</feature>
<evidence type="ECO:0000313" key="13">
    <source>
        <dbReference type="EMBL" id="CAF3745834.1"/>
    </source>
</evidence>
<keyword evidence="19" id="KW-1185">Reference proteome</keyword>
<dbReference type="EMBL" id="CAJOBJ010004808">
    <property type="protein sequence ID" value="CAF4012036.1"/>
    <property type="molecule type" value="Genomic_DNA"/>
</dbReference>
<dbReference type="Pfam" id="PF03006">
    <property type="entry name" value="HlyIII"/>
    <property type="match status" value="1"/>
</dbReference>
<keyword evidence="3 7" id="KW-0812">Transmembrane</keyword>
<evidence type="ECO:0000313" key="19">
    <source>
        <dbReference type="Proteomes" id="UP000663866"/>
    </source>
</evidence>
<evidence type="ECO:0000313" key="8">
    <source>
        <dbReference type="EMBL" id="CAF1075696.1"/>
    </source>
</evidence>
<feature type="transmembrane region" description="Helical" evidence="7">
    <location>
        <begin position="233"/>
        <end position="254"/>
    </location>
</feature>
<evidence type="ECO:0000256" key="5">
    <source>
        <dbReference type="ARBA" id="ARBA00023136"/>
    </source>
</evidence>
<dbReference type="EMBL" id="CAJOBG010000049">
    <property type="protein sequence ID" value="CAF3745834.1"/>
    <property type="molecule type" value="Genomic_DNA"/>
</dbReference>
<feature type="transmembrane region" description="Helical" evidence="7">
    <location>
        <begin position="83"/>
        <end position="106"/>
    </location>
</feature>
<sequence>MHIQKRIVSTEVRNGFHQESSMPIEQNKHKCWRRFMNERAISRAYIPTAHEHAANCLTHGCLIVPSFIAAHRLISRADTSEQYWSSVIYGNALIFLFSFSTIFHCSCFHPTYRDSKLRHLLHRVDRAVIYIFISSSYTPWLLLRTTQSMSAATTITVVWIMAILGMSFQILYHERYKLLETCCYIVVGVLPAIIIIDMVEHEGLFEMGMGGFAFLSGVVFFKCDGIIPFAHAIWHCFVFLGASIHYYSVYNYLIVPASHKPDSMASNVTSLI</sequence>
<feature type="transmembrane region" description="Helical" evidence="7">
    <location>
        <begin position="149"/>
        <end position="171"/>
    </location>
</feature>
<evidence type="ECO:0000256" key="4">
    <source>
        <dbReference type="ARBA" id="ARBA00022989"/>
    </source>
</evidence>
<feature type="transmembrane region" description="Helical" evidence="7">
    <location>
        <begin position="204"/>
        <end position="221"/>
    </location>
</feature>
<protein>
    <submittedName>
        <fullName evidence="10">Uncharacterized protein</fullName>
    </submittedName>
</protein>
<dbReference type="PANTHER" id="PTHR20855">
    <property type="entry name" value="ADIPOR/PROGESTIN RECEPTOR-RELATED"/>
    <property type="match status" value="1"/>
</dbReference>
<comment type="similarity">
    <text evidence="2">Belongs to the ADIPOR family.</text>
</comment>
<evidence type="ECO:0000256" key="6">
    <source>
        <dbReference type="PIRSR" id="PIRSR604254-1"/>
    </source>
</evidence>
<dbReference type="Proteomes" id="UP000663842">
    <property type="component" value="Unassembled WGS sequence"/>
</dbReference>
<evidence type="ECO:0000313" key="14">
    <source>
        <dbReference type="EMBL" id="CAF3754377.1"/>
    </source>
</evidence>
<dbReference type="GO" id="GO:0046872">
    <property type="term" value="F:metal ion binding"/>
    <property type="evidence" value="ECO:0007669"/>
    <property type="project" value="UniProtKB-KW"/>
</dbReference>
<keyword evidence="4 7" id="KW-1133">Transmembrane helix</keyword>
<dbReference type="Proteomes" id="UP000676336">
    <property type="component" value="Unassembled WGS sequence"/>
</dbReference>
<dbReference type="GO" id="GO:0016020">
    <property type="term" value="C:membrane"/>
    <property type="evidence" value="ECO:0007669"/>
    <property type="project" value="UniProtKB-SubCell"/>
</dbReference>
<dbReference type="InterPro" id="IPR004254">
    <property type="entry name" value="AdipoR/HlyIII-related"/>
</dbReference>
<dbReference type="EMBL" id="CAJOBH010006082">
    <property type="protein sequence ID" value="CAF4044642.1"/>
    <property type="molecule type" value="Genomic_DNA"/>
</dbReference>
<evidence type="ECO:0000313" key="18">
    <source>
        <dbReference type="Proteomes" id="UP000663856"/>
    </source>
</evidence>